<dbReference type="InterPro" id="IPR003661">
    <property type="entry name" value="HisK_dim/P_dom"/>
</dbReference>
<dbReference type="InterPro" id="IPR050980">
    <property type="entry name" value="2C_sensor_his_kinase"/>
</dbReference>
<evidence type="ECO:0000256" key="15">
    <source>
        <dbReference type="SAM" id="Phobius"/>
    </source>
</evidence>
<evidence type="ECO:0000256" key="9">
    <source>
        <dbReference type="ARBA" id="ARBA00022741"/>
    </source>
</evidence>
<evidence type="ECO:0000256" key="5">
    <source>
        <dbReference type="ARBA" id="ARBA00022519"/>
    </source>
</evidence>
<evidence type="ECO:0000313" key="19">
    <source>
        <dbReference type="Proteomes" id="UP000706039"/>
    </source>
</evidence>
<keyword evidence="7" id="KW-0808">Transferase</keyword>
<dbReference type="EC" id="2.7.13.3" evidence="3"/>
<dbReference type="Pfam" id="PF00672">
    <property type="entry name" value="HAMP"/>
    <property type="match status" value="1"/>
</dbReference>
<evidence type="ECO:0000256" key="7">
    <source>
        <dbReference type="ARBA" id="ARBA00022679"/>
    </source>
</evidence>
<evidence type="ECO:0000256" key="3">
    <source>
        <dbReference type="ARBA" id="ARBA00012438"/>
    </source>
</evidence>
<evidence type="ECO:0000256" key="10">
    <source>
        <dbReference type="ARBA" id="ARBA00022777"/>
    </source>
</evidence>
<dbReference type="Pfam" id="PF02518">
    <property type="entry name" value="HATPase_c"/>
    <property type="match status" value="1"/>
</dbReference>
<evidence type="ECO:0000256" key="2">
    <source>
        <dbReference type="ARBA" id="ARBA00004429"/>
    </source>
</evidence>
<evidence type="ECO:0000256" key="4">
    <source>
        <dbReference type="ARBA" id="ARBA00022475"/>
    </source>
</evidence>
<dbReference type="InterPro" id="IPR003594">
    <property type="entry name" value="HATPase_dom"/>
</dbReference>
<evidence type="ECO:0000256" key="11">
    <source>
        <dbReference type="ARBA" id="ARBA00022840"/>
    </source>
</evidence>
<dbReference type="Proteomes" id="UP000706039">
    <property type="component" value="Unassembled WGS sequence"/>
</dbReference>
<proteinExistence type="predicted"/>
<evidence type="ECO:0000259" key="17">
    <source>
        <dbReference type="PROSITE" id="PS50885"/>
    </source>
</evidence>
<evidence type="ECO:0000256" key="13">
    <source>
        <dbReference type="ARBA" id="ARBA00023012"/>
    </source>
</evidence>
<keyword evidence="8 15" id="KW-0812">Transmembrane</keyword>
<dbReference type="CDD" id="cd00082">
    <property type="entry name" value="HisKA"/>
    <property type="match status" value="1"/>
</dbReference>
<dbReference type="CDD" id="cd06225">
    <property type="entry name" value="HAMP"/>
    <property type="match status" value="1"/>
</dbReference>
<dbReference type="RefSeq" id="WP_222988639.1">
    <property type="nucleotide sequence ID" value="NZ_JAINVV010000003.1"/>
</dbReference>
<evidence type="ECO:0000256" key="8">
    <source>
        <dbReference type="ARBA" id="ARBA00022692"/>
    </source>
</evidence>
<evidence type="ECO:0000256" key="1">
    <source>
        <dbReference type="ARBA" id="ARBA00000085"/>
    </source>
</evidence>
<comment type="caution">
    <text evidence="18">The sequence shown here is derived from an EMBL/GenBank/DDBJ whole genome shotgun (WGS) entry which is preliminary data.</text>
</comment>
<keyword evidence="14 15" id="KW-0472">Membrane</keyword>
<dbReference type="PANTHER" id="PTHR44936:SF5">
    <property type="entry name" value="SENSOR HISTIDINE KINASE ENVZ"/>
    <property type="match status" value="1"/>
</dbReference>
<keyword evidence="9" id="KW-0547">Nucleotide-binding</keyword>
<comment type="subcellular location">
    <subcellularLocation>
        <location evidence="2">Cell inner membrane</location>
        <topology evidence="2">Multi-pass membrane protein</topology>
    </subcellularLocation>
</comment>
<accession>A0ABS7PJR1</accession>
<keyword evidence="6" id="KW-0597">Phosphoprotein</keyword>
<keyword evidence="5" id="KW-0997">Cell inner membrane</keyword>
<dbReference type="Gene3D" id="3.30.565.10">
    <property type="entry name" value="Histidine kinase-like ATPase, C-terminal domain"/>
    <property type="match status" value="1"/>
</dbReference>
<reference evidence="18 19" key="1">
    <citation type="submission" date="2021-08" db="EMBL/GenBank/DDBJ databases">
        <authorList>
            <person name="Tuo L."/>
        </authorList>
    </citation>
    <scope>NUCLEOTIDE SEQUENCE [LARGE SCALE GENOMIC DNA]</scope>
    <source>
        <strain evidence="18 19">JCM 31229</strain>
    </source>
</reference>
<dbReference type="SMART" id="SM00387">
    <property type="entry name" value="HATPase_c"/>
    <property type="match status" value="1"/>
</dbReference>
<dbReference type="Gene3D" id="1.10.287.130">
    <property type="match status" value="1"/>
</dbReference>
<dbReference type="EMBL" id="JAINVV010000003">
    <property type="protein sequence ID" value="MBY8821526.1"/>
    <property type="molecule type" value="Genomic_DNA"/>
</dbReference>
<keyword evidence="12 15" id="KW-1133">Transmembrane helix</keyword>
<dbReference type="PRINTS" id="PR00344">
    <property type="entry name" value="BCTRLSENSOR"/>
</dbReference>
<name>A0ABS7PJR1_9SPHN</name>
<dbReference type="InterPro" id="IPR036097">
    <property type="entry name" value="HisK_dim/P_sf"/>
</dbReference>
<keyword evidence="4" id="KW-1003">Cell membrane</keyword>
<dbReference type="PROSITE" id="PS50109">
    <property type="entry name" value="HIS_KIN"/>
    <property type="match status" value="1"/>
</dbReference>
<evidence type="ECO:0000256" key="12">
    <source>
        <dbReference type="ARBA" id="ARBA00022989"/>
    </source>
</evidence>
<evidence type="ECO:0000313" key="18">
    <source>
        <dbReference type="EMBL" id="MBY8821526.1"/>
    </source>
</evidence>
<dbReference type="InterPro" id="IPR003660">
    <property type="entry name" value="HAMP_dom"/>
</dbReference>
<keyword evidence="19" id="KW-1185">Reference proteome</keyword>
<keyword evidence="13" id="KW-0902">Two-component regulatory system</keyword>
<keyword evidence="11" id="KW-0067">ATP-binding</keyword>
<dbReference type="SMART" id="SM00388">
    <property type="entry name" value="HisKA"/>
    <property type="match status" value="1"/>
</dbReference>
<dbReference type="InterPro" id="IPR004358">
    <property type="entry name" value="Sig_transdc_His_kin-like_C"/>
</dbReference>
<gene>
    <name evidence="18" type="ORF">K7G82_04435</name>
</gene>
<comment type="catalytic activity">
    <reaction evidence="1">
        <text>ATP + protein L-histidine = ADP + protein N-phospho-L-histidine.</text>
        <dbReference type="EC" id="2.7.13.3"/>
    </reaction>
</comment>
<organism evidence="18 19">
    <name type="scientific">Sphingomonas colocasiae</name>
    <dbReference type="NCBI Taxonomy" id="1848973"/>
    <lineage>
        <taxon>Bacteria</taxon>
        <taxon>Pseudomonadati</taxon>
        <taxon>Pseudomonadota</taxon>
        <taxon>Alphaproteobacteria</taxon>
        <taxon>Sphingomonadales</taxon>
        <taxon>Sphingomonadaceae</taxon>
        <taxon>Sphingomonas</taxon>
    </lineage>
</organism>
<keyword evidence="10" id="KW-0418">Kinase</keyword>
<evidence type="ECO:0000256" key="14">
    <source>
        <dbReference type="ARBA" id="ARBA00023136"/>
    </source>
</evidence>
<dbReference type="InterPro" id="IPR005467">
    <property type="entry name" value="His_kinase_dom"/>
</dbReference>
<sequence>MKHLRRFTRLGVAPRVAIALVLAILIAGVLERGLRDLLPPAPELVVQRSWLSDAIEEAAQTVLSTPPAERAAALARLDSARTLDYRILPAIPDEAVMGPFRYGPQAPQVILMARHQGDDPLQDALSSRTLRNLQIAVQLDKGVWLIVREKAPADMFSRYALYLSGLVGRILLIILFSYAMARMILRPLSRLSAAAEKMGRDREPTLITGMSAPEYAAIADTFNEMQMRLKRHVDGRTQMLAAISHDLRTPLTRLRLLAEYVPEDQRARMLADIGDMETMLSDALAFAGAEMRREPEQAIDLAALLISLADTFSDSGEDVLYEGPDHLTLSCRPVAMKRAFANLIANACQYGEVARIRLSSAGDVAVVDIIDHGPGIPPAEAERAFEPFERLEASRSRDSGGTGLGLTIAREAVAGQGGEIAFVALPEGFTVRVTLVR</sequence>
<protein>
    <recommendedName>
        <fullName evidence="3">histidine kinase</fullName>
        <ecNumber evidence="3">2.7.13.3</ecNumber>
    </recommendedName>
</protein>
<dbReference type="SUPFAM" id="SSF47384">
    <property type="entry name" value="Homodimeric domain of signal transducing histidine kinase"/>
    <property type="match status" value="1"/>
</dbReference>
<dbReference type="Pfam" id="PF00512">
    <property type="entry name" value="HisKA"/>
    <property type="match status" value="1"/>
</dbReference>
<dbReference type="SMART" id="SM00304">
    <property type="entry name" value="HAMP"/>
    <property type="match status" value="1"/>
</dbReference>
<dbReference type="PANTHER" id="PTHR44936">
    <property type="entry name" value="SENSOR PROTEIN CREC"/>
    <property type="match status" value="1"/>
</dbReference>
<dbReference type="PROSITE" id="PS50885">
    <property type="entry name" value="HAMP"/>
    <property type="match status" value="1"/>
</dbReference>
<evidence type="ECO:0000256" key="6">
    <source>
        <dbReference type="ARBA" id="ARBA00022553"/>
    </source>
</evidence>
<feature type="domain" description="Histidine kinase" evidence="16">
    <location>
        <begin position="242"/>
        <end position="437"/>
    </location>
</feature>
<dbReference type="InterPro" id="IPR036890">
    <property type="entry name" value="HATPase_C_sf"/>
</dbReference>
<dbReference type="SUPFAM" id="SSF55874">
    <property type="entry name" value="ATPase domain of HSP90 chaperone/DNA topoisomerase II/histidine kinase"/>
    <property type="match status" value="1"/>
</dbReference>
<feature type="transmembrane region" description="Helical" evidence="15">
    <location>
        <begin position="159"/>
        <end position="181"/>
    </location>
</feature>
<evidence type="ECO:0000259" key="16">
    <source>
        <dbReference type="PROSITE" id="PS50109"/>
    </source>
</evidence>
<feature type="domain" description="HAMP" evidence="17">
    <location>
        <begin position="182"/>
        <end position="234"/>
    </location>
</feature>